<dbReference type="AlphaFoldDB" id="R9UNP3"/>
<dbReference type="GO" id="GO:0009899">
    <property type="term" value="F:ent-kaurene synthase activity"/>
    <property type="evidence" value="ECO:0007669"/>
    <property type="project" value="UniProtKB-EC"/>
</dbReference>
<evidence type="ECO:0000259" key="8">
    <source>
        <dbReference type="Pfam" id="PF03936"/>
    </source>
</evidence>
<keyword evidence="2" id="KW-0479">Metal-binding</keyword>
<dbReference type="EMBL" id="KC702401">
    <property type="protein sequence ID" value="AGN70888.1"/>
    <property type="molecule type" value="mRNA"/>
</dbReference>
<dbReference type="GO" id="GO:0033331">
    <property type="term" value="P:ent-kaurene metabolic process"/>
    <property type="evidence" value="ECO:0007669"/>
    <property type="project" value="UniProtKB-ARBA"/>
</dbReference>
<dbReference type="InterPro" id="IPR008930">
    <property type="entry name" value="Terpenoid_cyclase/PrenylTrfase"/>
</dbReference>
<evidence type="ECO:0000256" key="5">
    <source>
        <dbReference type="ARBA" id="ARBA00050853"/>
    </source>
</evidence>
<evidence type="ECO:0000313" key="9">
    <source>
        <dbReference type="EMBL" id="AGN70888.1"/>
    </source>
</evidence>
<dbReference type="FunFam" id="1.50.10.130:FF:000002">
    <property type="entry name" value="Ent-copalyl diphosphate synthase, chloroplastic"/>
    <property type="match status" value="1"/>
</dbReference>
<dbReference type="SFLD" id="SFLDG01014">
    <property type="entry name" value="Terpene_Cyclase_Like_1_N-term"/>
    <property type="match status" value="1"/>
</dbReference>
<dbReference type="SUPFAM" id="SSF48239">
    <property type="entry name" value="Terpenoid cyclases/Protein prenyltransferases"/>
    <property type="match status" value="2"/>
</dbReference>
<keyword evidence="3" id="KW-0460">Magnesium</keyword>
<comment type="cofactor">
    <cofactor evidence="1">
        <name>Mg(2+)</name>
        <dbReference type="ChEBI" id="CHEBI:18420"/>
    </cofactor>
</comment>
<dbReference type="FunFam" id="1.10.600.10:FF:000036">
    <property type="entry name" value="cis-abienol synthase, chloroplastic"/>
    <property type="match status" value="1"/>
</dbReference>
<dbReference type="EC" id="4.2.3.19" evidence="6"/>
<comment type="catalytic activity">
    <reaction evidence="5">
        <text>ent-copalyl diphosphate = ent-kaur-16-ene + diphosphate</text>
        <dbReference type="Rhea" id="RHEA:22220"/>
        <dbReference type="ChEBI" id="CHEBI:15415"/>
        <dbReference type="ChEBI" id="CHEBI:33019"/>
        <dbReference type="ChEBI" id="CHEBI:58553"/>
        <dbReference type="EC" id="4.2.3.19"/>
    </reaction>
    <physiologicalReaction direction="left-to-right" evidence="5">
        <dbReference type="Rhea" id="RHEA:22221"/>
    </physiologicalReaction>
</comment>
<evidence type="ECO:0000256" key="2">
    <source>
        <dbReference type="ARBA" id="ARBA00022723"/>
    </source>
</evidence>
<evidence type="ECO:0000256" key="3">
    <source>
        <dbReference type="ARBA" id="ARBA00022842"/>
    </source>
</evidence>
<dbReference type="GO" id="GO:0016102">
    <property type="term" value="P:diterpenoid biosynthetic process"/>
    <property type="evidence" value="ECO:0007669"/>
    <property type="project" value="TreeGrafter"/>
</dbReference>
<feature type="domain" description="Terpene synthase metal-binding" evidence="8">
    <location>
        <begin position="486"/>
        <end position="719"/>
    </location>
</feature>
<dbReference type="GO" id="GO:0000287">
    <property type="term" value="F:magnesium ion binding"/>
    <property type="evidence" value="ECO:0007669"/>
    <property type="project" value="InterPro"/>
</dbReference>
<evidence type="ECO:0000259" key="7">
    <source>
        <dbReference type="Pfam" id="PF01397"/>
    </source>
</evidence>
<organism evidence="9">
    <name type="scientific">Grindelia hirsutula</name>
    <dbReference type="NCBI Taxonomy" id="1114741"/>
    <lineage>
        <taxon>Eukaryota</taxon>
        <taxon>Viridiplantae</taxon>
        <taxon>Streptophyta</taxon>
        <taxon>Embryophyta</taxon>
        <taxon>Tracheophyta</taxon>
        <taxon>Spermatophyta</taxon>
        <taxon>Magnoliopsida</taxon>
        <taxon>eudicotyledons</taxon>
        <taxon>Gunneridae</taxon>
        <taxon>Pentapetalae</taxon>
        <taxon>asterids</taxon>
        <taxon>campanulids</taxon>
        <taxon>Asterales</taxon>
        <taxon>Asteraceae</taxon>
        <taxon>Asteroideae</taxon>
        <taxon>Astereae</taxon>
        <taxon>North American clade</taxon>
        <taxon>Machaerantherinae</taxon>
        <taxon>Grindelia</taxon>
    </lineage>
</organism>
<dbReference type="Gene3D" id="1.50.10.160">
    <property type="match status" value="1"/>
</dbReference>
<dbReference type="InterPro" id="IPR008949">
    <property type="entry name" value="Isoprenoid_synthase_dom_sf"/>
</dbReference>
<dbReference type="InterPro" id="IPR005630">
    <property type="entry name" value="Terpene_synthase_metal-bd"/>
</dbReference>
<dbReference type="InterPro" id="IPR036965">
    <property type="entry name" value="Terpene_synth_N_sf"/>
</dbReference>
<dbReference type="Gene3D" id="1.10.600.10">
    <property type="entry name" value="Farnesyl Diphosphate Synthase"/>
    <property type="match status" value="1"/>
</dbReference>
<dbReference type="PANTHER" id="PTHR31739">
    <property type="entry name" value="ENT-COPALYL DIPHOSPHATE SYNTHASE, CHLOROPLASTIC"/>
    <property type="match status" value="1"/>
</dbReference>
<dbReference type="SUPFAM" id="SSF48576">
    <property type="entry name" value="Terpenoid synthases"/>
    <property type="match status" value="1"/>
</dbReference>
<accession>R9UNP3</accession>
<dbReference type="PANTHER" id="PTHR31739:SF25">
    <property type="entry name" value="(E,E)-GERANYLLINALOOL SYNTHASE"/>
    <property type="match status" value="1"/>
</dbReference>
<dbReference type="InterPro" id="IPR001906">
    <property type="entry name" value="Terpene_synth_N"/>
</dbReference>
<dbReference type="InterPro" id="IPR050148">
    <property type="entry name" value="Terpene_synthase-like"/>
</dbReference>
<evidence type="ECO:0000256" key="1">
    <source>
        <dbReference type="ARBA" id="ARBA00001946"/>
    </source>
</evidence>
<evidence type="ECO:0000256" key="6">
    <source>
        <dbReference type="ARBA" id="ARBA00066670"/>
    </source>
</evidence>
<dbReference type="Pfam" id="PF01397">
    <property type="entry name" value="Terpene_synth"/>
    <property type="match status" value="1"/>
</dbReference>
<name>R9UNP3_9ASTR</name>
<sequence length="845" mass="97696">MEHSLGSIHVLVTKLKQNMFSKTKGDNNNVYSFVSPSTYDTAWLAMIPHPLKHNTPLFKGCLEWILSNQNEEGYWGTSVKGGDRPIVDDLPATLVCMVVLRKWGLGVDNIEKGLKFLNANMEEMLRDNRDHFPRWFSLVFPATIELAESSGLQLMVSGHMKSLISEICESRQQVLRMEETVDKWHHPPLLAYLEAFQSTNCNVDQETITKHLSEDGSLFQSPSATAQAYISTGNLKCLEYLISLVQTCPNGVPQKYPMDVDLVELSMVDQVHKLGLSEYFEEEIENTLTKVYRSYKEQEHSLQDNMKFVAEKLYKDSLAFRLFRLHGFNISPRTFCWFLYDDELLDHLEINCGQFTSVLYCVYKATDLMLSGENEIEEARSFSRKLLQKTSTMNSIVDDDVVILPNLSRVIGEELRMPWIARLDHLDHWMWIENNKEGPLWTGKTSFYRLSCVHNMELMQLAVENYAFRQFIYQNELKELKRWSEEWGLTEMGFGREKTMYCYFAIAASTSLPHDSIIRMLVAKSAILITVADDFFDMQGNLQELHLLIEAIHRWDGDGLRGPSKVIFDVLDDLVRDSTRTLVLDGKIDMTEEFRDLWRETFDSWLTETTWGKSGYIPSVNEYLETGMISIATHILVLIPSCFMNPSLPKSKVKPQKYESITQALMATTRLLNDVQSYEKEQEEGKMNLVLLHFKENPDASMDDSIAAVQKILDGKRKELMKHIFTDADNNDFPNHWKKLHLSCFKVFQMLFNSANLYDTETELRSDIEKAIYIPPQYEPLKHVKPQTTLDPLPRKRNLMISTVHTQTPFRHYGFGHMKIKACELNMRNVSSFYFNKPKLSLSLV</sequence>
<dbReference type="Pfam" id="PF03936">
    <property type="entry name" value="Terpene_synth_C"/>
    <property type="match status" value="1"/>
</dbReference>
<keyword evidence="4" id="KW-0456">Lyase</keyword>
<dbReference type="Gene3D" id="1.50.10.130">
    <property type="entry name" value="Terpene synthase, N-terminal domain"/>
    <property type="match status" value="1"/>
</dbReference>
<proteinExistence type="evidence at transcript level"/>
<protein>
    <recommendedName>
        <fullName evidence="6">ent-kaurene synthase</fullName>
        <ecNumber evidence="6">4.2.3.19</ecNumber>
    </recommendedName>
</protein>
<feature type="domain" description="Terpene synthase N-terminal" evidence="7">
    <location>
        <begin position="214"/>
        <end position="395"/>
    </location>
</feature>
<evidence type="ECO:0000256" key="4">
    <source>
        <dbReference type="ARBA" id="ARBA00023239"/>
    </source>
</evidence>
<reference evidence="9" key="1">
    <citation type="journal article" date="2013" name="Plant Physiol.">
        <title>Gene discovery of modular diterpene metabolism in nonmodel systems.</title>
        <authorList>
            <person name="Zerbe P."/>
            <person name="Hamberger B."/>
            <person name="Yuen M.M."/>
            <person name="Chiang A."/>
            <person name="Sandhu H.K."/>
            <person name="Madilao L.L."/>
            <person name="Nguyen A."/>
            <person name="Hamberger B."/>
            <person name="Bach S.S."/>
            <person name="Bohlmann J."/>
        </authorList>
    </citation>
    <scope>NUCLEOTIDE SEQUENCE</scope>
</reference>